<protein>
    <submittedName>
        <fullName evidence="2">Peptidase</fullName>
    </submittedName>
</protein>
<dbReference type="EMBL" id="AWTP01000122">
    <property type="protein sequence ID" value="KGH08721.1"/>
    <property type="molecule type" value="Genomic_DNA"/>
</dbReference>
<feature type="compositionally biased region" description="Polar residues" evidence="1">
    <location>
        <begin position="216"/>
        <end position="228"/>
    </location>
</feature>
<sequence>MPSLHIFKPGRQTAMSGATLDFSESDLAACAQAYDPALHEAPLVIGHPKHDGPAYGWVKSLSAGKDGLSAEPQQVDAQFAELVGKGSFKKISASFYTPDAPNNPVPGVYYLRHVGFLGAQPPAVKGLREVAFAEAEEGVVEFSDPGLNVIASVFRRVREWFLTAHGQEVADKVLPDWEIESIREISQWADPDTPRLAFADAATALPSSEAPAVAPTANTSPSNSQENHVNQEEAAALSAENTQLKQQLAAANAQRESDLAAKRHDQNVSFAEGLVDAGTLAPKHKDVVVAFLNFSEANTTVEFGEGDAKQPLATAFKSFLGELPKVVDFGEHATKDKTGKPAAASSVEFGENVDQGRMAKDREIREYMQAHSVDYATAANYVMK</sequence>
<keyword evidence="3" id="KW-1185">Reference proteome</keyword>
<accession>A0A0E3CEU1</accession>
<name>A0A0E3CEU1_9BURK</name>
<evidence type="ECO:0000313" key="2">
    <source>
        <dbReference type="EMBL" id="KGH08721.1"/>
    </source>
</evidence>
<evidence type="ECO:0000256" key="1">
    <source>
        <dbReference type="SAM" id="MobiDB-lite"/>
    </source>
</evidence>
<reference evidence="2 3" key="1">
    <citation type="submission" date="2013-09" db="EMBL/GenBank/DDBJ databases">
        <title>High correlation between genotypes and phenotypes of environmental bacteria Comamonas testosteroni strains.</title>
        <authorList>
            <person name="Liu L."/>
            <person name="Zhu W."/>
            <person name="Xia X."/>
            <person name="Xu B."/>
            <person name="Luo M."/>
            <person name="Wang G."/>
        </authorList>
    </citation>
    <scope>NUCLEOTIDE SEQUENCE [LARGE SCALE GENOMIC DNA]</scope>
    <source>
        <strain evidence="2 3">DF2</strain>
    </source>
</reference>
<proteinExistence type="predicted"/>
<comment type="caution">
    <text evidence="2">The sequence shown here is derived from an EMBL/GenBank/DDBJ whole genome shotgun (WGS) entry which is preliminary data.</text>
</comment>
<organism evidence="2 3">
    <name type="scientific">Comamonas thiooxydans</name>
    <dbReference type="NCBI Taxonomy" id="363952"/>
    <lineage>
        <taxon>Bacteria</taxon>
        <taxon>Pseudomonadati</taxon>
        <taxon>Pseudomonadota</taxon>
        <taxon>Betaproteobacteria</taxon>
        <taxon>Burkholderiales</taxon>
        <taxon>Comamonadaceae</taxon>
        <taxon>Comamonas</taxon>
    </lineage>
</organism>
<evidence type="ECO:0000313" key="3">
    <source>
        <dbReference type="Proteomes" id="UP000029549"/>
    </source>
</evidence>
<dbReference type="Proteomes" id="UP000029549">
    <property type="component" value="Unassembled WGS sequence"/>
</dbReference>
<feature type="region of interest" description="Disordered" evidence="1">
    <location>
        <begin position="207"/>
        <end position="240"/>
    </location>
</feature>
<dbReference type="AlphaFoldDB" id="A0A0E3CEU1"/>
<dbReference type="RefSeq" id="WP_034394741.1">
    <property type="nucleotide sequence ID" value="NZ_AWTM01000098.1"/>
</dbReference>
<gene>
    <name evidence="2" type="ORF">P608_17535</name>
</gene>